<dbReference type="EC" id="3.6.1.31" evidence="8"/>
<dbReference type="NCBIfam" id="TIGR03188">
    <property type="entry name" value="histidine_hisI"/>
    <property type="match status" value="1"/>
</dbReference>
<dbReference type="GO" id="GO:0005524">
    <property type="term" value="F:ATP binding"/>
    <property type="evidence" value="ECO:0007669"/>
    <property type="project" value="UniProtKB-KW"/>
</dbReference>
<evidence type="ECO:0000256" key="1">
    <source>
        <dbReference type="ARBA" id="ARBA00001460"/>
    </source>
</evidence>
<dbReference type="EMBL" id="CP002590">
    <property type="protein sequence ID" value="AEA12081.1"/>
    <property type="molecule type" value="Genomic_DNA"/>
</dbReference>
<dbReference type="Gene3D" id="1.10.287.1080">
    <property type="entry name" value="MazG-like"/>
    <property type="match status" value="1"/>
</dbReference>
<keyword evidence="3 8" id="KW-0028">Amino-acid biosynthesis</keyword>
<evidence type="ECO:0000256" key="3">
    <source>
        <dbReference type="ARBA" id="ARBA00022605"/>
    </source>
</evidence>
<accession>F2L425</accession>
<evidence type="ECO:0000256" key="2">
    <source>
        <dbReference type="ARBA" id="ARBA00005204"/>
    </source>
</evidence>
<dbReference type="InterPro" id="IPR008179">
    <property type="entry name" value="HisE"/>
</dbReference>
<dbReference type="UniPathway" id="UPA00031">
    <property type="reaction ID" value="UER00007"/>
</dbReference>
<dbReference type="RefSeq" id="WP_013679417.1">
    <property type="nucleotide sequence ID" value="NC_015315.1"/>
</dbReference>
<reference evidence="9 10" key="1">
    <citation type="journal article" date="2011" name="J. Bacteriol.">
        <title>Complete genome sequence of the thermoacidophilic crenarchaeon Thermoproteus uzoniensis 768-20.</title>
        <authorList>
            <person name="Mardanov A.V."/>
            <person name="Gumerov V.M."/>
            <person name="Beletsky A.V."/>
            <person name="Prokofeva M.I."/>
            <person name="Bonch-Osmolovskaya E.A."/>
            <person name="Ravin N.V."/>
            <person name="Skryabin K.G."/>
        </authorList>
    </citation>
    <scope>NUCLEOTIDE SEQUENCE [LARGE SCALE GENOMIC DNA]</scope>
    <source>
        <strain evidence="9 10">768-20</strain>
    </source>
</reference>
<evidence type="ECO:0000256" key="8">
    <source>
        <dbReference type="HAMAP-Rule" id="MF_01020"/>
    </source>
</evidence>
<sequence length="94" mass="10538">MSCDVLKELESVIRERISSKDPNSYTYTIYSKGVHYIARKVGEEAVELAVASLAEGRGRVVEEAADLVYHLLVLLAAQGLSLDDVCSELRRRRR</sequence>
<dbReference type="HAMAP" id="MF_01020">
    <property type="entry name" value="HisE"/>
    <property type="match status" value="1"/>
</dbReference>
<dbReference type="STRING" id="999630.TUZN_0587"/>
<evidence type="ECO:0000313" key="9">
    <source>
        <dbReference type="EMBL" id="AEA12081.1"/>
    </source>
</evidence>
<dbReference type="Pfam" id="PF01503">
    <property type="entry name" value="PRA-PH"/>
    <property type="match status" value="1"/>
</dbReference>
<dbReference type="SUPFAM" id="SSF101386">
    <property type="entry name" value="all-alpha NTP pyrophosphatases"/>
    <property type="match status" value="1"/>
</dbReference>
<keyword evidence="7 8" id="KW-0368">Histidine biosynthesis</keyword>
<comment type="similarity">
    <text evidence="8">Belongs to the PRA-PH family.</text>
</comment>
<reference key="2">
    <citation type="submission" date="2011-03" db="EMBL/GenBank/DDBJ databases">
        <title>Complete genome sequence of the thermoacidophilic crenarchaeon Thermoproteus uzoniensis 768-20.</title>
        <authorList>
            <person name="Mardanov A.V."/>
            <person name="Gumerov V.M."/>
            <person name="Beletsky A.V."/>
            <person name="Prokofeva M.I."/>
            <person name="Bonch-Osmolovskaya E.A."/>
            <person name="Ravin N.V."/>
            <person name="Skryabin K.G."/>
        </authorList>
    </citation>
    <scope>NUCLEOTIDE SEQUENCE</scope>
    <source>
        <strain>768-20</strain>
    </source>
</reference>
<dbReference type="GO" id="GO:0004636">
    <property type="term" value="F:phosphoribosyl-ATP diphosphatase activity"/>
    <property type="evidence" value="ECO:0007669"/>
    <property type="project" value="UniProtKB-UniRule"/>
</dbReference>
<evidence type="ECO:0000313" key="10">
    <source>
        <dbReference type="Proteomes" id="UP000008138"/>
    </source>
</evidence>
<keyword evidence="6 8" id="KW-0067">ATP-binding</keyword>
<keyword evidence="5 8" id="KW-0378">Hydrolase</keyword>
<organism evidence="9 10">
    <name type="scientific">Thermoproteus uzoniensis (strain 768-20)</name>
    <dbReference type="NCBI Taxonomy" id="999630"/>
    <lineage>
        <taxon>Archaea</taxon>
        <taxon>Thermoproteota</taxon>
        <taxon>Thermoprotei</taxon>
        <taxon>Thermoproteales</taxon>
        <taxon>Thermoproteaceae</taxon>
        <taxon>Thermoproteus</taxon>
    </lineage>
</organism>
<dbReference type="AlphaFoldDB" id="F2L425"/>
<protein>
    <recommendedName>
        <fullName evidence="8">Phosphoribosyl-ATP pyrophosphatase</fullName>
        <shortName evidence="8">PRA-PH</shortName>
        <ecNumber evidence="8">3.6.1.31</ecNumber>
    </recommendedName>
</protein>
<dbReference type="eggNOG" id="arCOG02677">
    <property type="taxonomic scope" value="Archaea"/>
</dbReference>
<dbReference type="Proteomes" id="UP000008138">
    <property type="component" value="Chromosome"/>
</dbReference>
<name>F2L425_THEU7</name>
<gene>
    <name evidence="8" type="primary">hisE</name>
    <name evidence="9" type="ordered locus">TUZN_0587</name>
</gene>
<evidence type="ECO:0000256" key="5">
    <source>
        <dbReference type="ARBA" id="ARBA00022801"/>
    </source>
</evidence>
<proteinExistence type="inferred from homology"/>
<dbReference type="GO" id="GO:0000105">
    <property type="term" value="P:L-histidine biosynthetic process"/>
    <property type="evidence" value="ECO:0007669"/>
    <property type="project" value="UniProtKB-UniRule"/>
</dbReference>
<dbReference type="GO" id="GO:0005737">
    <property type="term" value="C:cytoplasm"/>
    <property type="evidence" value="ECO:0007669"/>
    <property type="project" value="UniProtKB-SubCell"/>
</dbReference>
<dbReference type="PANTHER" id="PTHR42945">
    <property type="entry name" value="HISTIDINE BIOSYNTHESIS BIFUNCTIONAL PROTEIN"/>
    <property type="match status" value="1"/>
</dbReference>
<dbReference type="CDD" id="cd11534">
    <property type="entry name" value="NTP-PPase_HisIE_like"/>
    <property type="match status" value="1"/>
</dbReference>
<dbReference type="KEGG" id="tuz:TUZN_0587"/>
<comment type="subcellular location">
    <subcellularLocation>
        <location evidence="8">Cytoplasm</location>
    </subcellularLocation>
</comment>
<dbReference type="GeneID" id="10360130"/>
<keyword evidence="8" id="KW-0963">Cytoplasm</keyword>
<dbReference type="PANTHER" id="PTHR42945:SF1">
    <property type="entry name" value="HISTIDINE BIOSYNTHESIS BIFUNCTIONAL PROTEIN HIS7"/>
    <property type="match status" value="1"/>
</dbReference>
<evidence type="ECO:0000256" key="6">
    <source>
        <dbReference type="ARBA" id="ARBA00022840"/>
    </source>
</evidence>
<comment type="pathway">
    <text evidence="2 8">Amino-acid biosynthesis; L-histidine biosynthesis; L-histidine from 5-phospho-alpha-D-ribose 1-diphosphate: step 2/9.</text>
</comment>
<dbReference type="HOGENOM" id="CLU_123337_0_0_2"/>
<dbReference type="InterPro" id="IPR021130">
    <property type="entry name" value="PRib-ATP_PPHydrolase-like"/>
</dbReference>
<evidence type="ECO:0000256" key="4">
    <source>
        <dbReference type="ARBA" id="ARBA00022741"/>
    </source>
</evidence>
<keyword evidence="10" id="KW-1185">Reference proteome</keyword>
<keyword evidence="4 8" id="KW-0547">Nucleotide-binding</keyword>
<evidence type="ECO:0000256" key="7">
    <source>
        <dbReference type="ARBA" id="ARBA00023102"/>
    </source>
</evidence>
<comment type="catalytic activity">
    <reaction evidence="1 8">
        <text>1-(5-phospho-beta-D-ribosyl)-ATP + H2O = 1-(5-phospho-beta-D-ribosyl)-5'-AMP + diphosphate + H(+)</text>
        <dbReference type="Rhea" id="RHEA:22828"/>
        <dbReference type="ChEBI" id="CHEBI:15377"/>
        <dbReference type="ChEBI" id="CHEBI:15378"/>
        <dbReference type="ChEBI" id="CHEBI:33019"/>
        <dbReference type="ChEBI" id="CHEBI:59457"/>
        <dbReference type="ChEBI" id="CHEBI:73183"/>
        <dbReference type="EC" id="3.6.1.31"/>
    </reaction>
</comment>
<dbReference type="OrthoDB" id="39686at2157"/>